<gene>
    <name evidence="10" type="ORF">GSLYS_00003265001</name>
</gene>
<dbReference type="Pfam" id="PF07732">
    <property type="entry name" value="Cu-oxidase_3"/>
    <property type="match status" value="1"/>
</dbReference>
<dbReference type="PANTHER" id="PTHR11709">
    <property type="entry name" value="MULTI-COPPER OXIDASE"/>
    <property type="match status" value="1"/>
</dbReference>
<keyword evidence="5" id="KW-0812">Transmembrane</keyword>
<dbReference type="PROSITE" id="PS51257">
    <property type="entry name" value="PROKAR_LIPOPROTEIN"/>
    <property type="match status" value="1"/>
</dbReference>
<dbReference type="EMBL" id="CAXITT010000042">
    <property type="protein sequence ID" value="CAL1529110.1"/>
    <property type="molecule type" value="Genomic_DNA"/>
</dbReference>
<feature type="domain" description="Plastocyanin-like" evidence="8">
    <location>
        <begin position="466"/>
        <end position="618"/>
    </location>
</feature>
<reference evidence="10 11" key="1">
    <citation type="submission" date="2024-04" db="EMBL/GenBank/DDBJ databases">
        <authorList>
            <consortium name="Genoscope - CEA"/>
            <person name="William W."/>
        </authorList>
    </citation>
    <scope>NUCLEOTIDE SEQUENCE [LARGE SCALE GENOMIC DNA]</scope>
</reference>
<dbReference type="Gene3D" id="2.60.40.420">
    <property type="entry name" value="Cupredoxins - blue copper proteins"/>
    <property type="match status" value="3"/>
</dbReference>
<dbReference type="InterPro" id="IPR011706">
    <property type="entry name" value="Cu-oxidase_C"/>
</dbReference>
<name>A0AAV2H673_LYMST</name>
<dbReference type="InterPro" id="IPR002355">
    <property type="entry name" value="Cu_oxidase_Cu_BS"/>
</dbReference>
<evidence type="ECO:0000259" key="8">
    <source>
        <dbReference type="Pfam" id="PF07731"/>
    </source>
</evidence>
<protein>
    <recommendedName>
        <fullName evidence="12">Laccase</fullName>
    </recommendedName>
</protein>
<feature type="domain" description="Plastocyanin-like" evidence="9">
    <location>
        <begin position="79"/>
        <end position="182"/>
    </location>
</feature>
<dbReference type="PROSITE" id="PS00080">
    <property type="entry name" value="MULTICOPPER_OXIDASE2"/>
    <property type="match status" value="1"/>
</dbReference>
<evidence type="ECO:0000256" key="5">
    <source>
        <dbReference type="SAM" id="Phobius"/>
    </source>
</evidence>
<dbReference type="InterPro" id="IPR045087">
    <property type="entry name" value="Cu-oxidase_fam"/>
</dbReference>
<evidence type="ECO:0008006" key="12">
    <source>
        <dbReference type="Google" id="ProtNLM"/>
    </source>
</evidence>
<keyword evidence="5" id="KW-0472">Membrane</keyword>
<dbReference type="PANTHER" id="PTHR11709:SF394">
    <property type="entry name" value="FI03373P-RELATED"/>
    <property type="match status" value="1"/>
</dbReference>
<dbReference type="FunFam" id="2.60.40.420:FF:000045">
    <property type="entry name" value="Laccase 2"/>
    <property type="match status" value="1"/>
</dbReference>
<evidence type="ECO:0000259" key="7">
    <source>
        <dbReference type="Pfam" id="PF00394"/>
    </source>
</evidence>
<feature type="domain" description="Plastocyanin-like" evidence="7">
    <location>
        <begin position="189"/>
        <end position="357"/>
    </location>
</feature>
<dbReference type="InterPro" id="IPR033138">
    <property type="entry name" value="Cu_oxidase_CS"/>
</dbReference>
<dbReference type="GO" id="GO:0005507">
    <property type="term" value="F:copper ion binding"/>
    <property type="evidence" value="ECO:0007669"/>
    <property type="project" value="InterPro"/>
</dbReference>
<evidence type="ECO:0000256" key="1">
    <source>
        <dbReference type="ARBA" id="ARBA00010609"/>
    </source>
</evidence>
<evidence type="ECO:0000313" key="10">
    <source>
        <dbReference type="EMBL" id="CAL1529110.1"/>
    </source>
</evidence>
<dbReference type="InterPro" id="IPR011707">
    <property type="entry name" value="Cu-oxidase-like_N"/>
</dbReference>
<proteinExistence type="inferred from homology"/>
<dbReference type="Pfam" id="PF07731">
    <property type="entry name" value="Cu-oxidase_2"/>
    <property type="match status" value="1"/>
</dbReference>
<sequence length="712" mass="80205">MYLLFKIMLALGCHAHIVTAACLMTEDTCEFWLEVEHHLTMMSSKTAVFPANGTLYNVTNQMATISIDNVISADGWETSRLVAVFNKSMPGPPIEVYEGQKVIVHVRNLLTSGAVTVHWHGLHQKGSPWMDGVAFITQCPIAPGQQFTYKFEAYPRGTFWYHSHIGTQLSMGLLGAFIIRERIPPPMEEFIMMLQDWNHDMEADLLHYRMVYGNYVNRTKVQATMSPEGAHFSMFPFQSGLVNGKGRYYYPDGTNNQAPLTVFKVNATNSYRFRVIGAGNLYPFRVSIDEHNITLVASDGYDLQPVIVESFIINPGERYDFVVTANQEVGNYWIRAVTLEVNVKNHMAEAILRYDGANIDEPKTSRRNCTENNRCLVVNCPFSYYPEGTFTDCMNIGQLRTNISHDTPGGDMKKSEDIEDVFLNFAFPGTTWTPGAVNGRTFQFPPVSALTQPQDITTACDPNACGEEKICRCSYSVNLEFNKVYQFVFLNMGVGKGWAHPIHMHGHSFHVVKMGYPTYNKTTGKLRLYLADNLDVDCRGNPNREKSFCNAAGWANSSWGGNTVPGLELVLPPVKDTIMVPTGGYVVVRIRADNPGVWLMHCHIELHSMDGMILMLNESFGRHPAPPTDFPKCGDFHYKDKEQVRNQITYDSEEGEKDQIENRTFWIVVGCLIALAVIQFLVILCLCRKISKTKKATYDPTVSFKNDGYTSN</sequence>
<comment type="caution">
    <text evidence="10">The sequence shown here is derived from an EMBL/GenBank/DDBJ whole genome shotgun (WGS) entry which is preliminary data.</text>
</comment>
<dbReference type="Pfam" id="PF00394">
    <property type="entry name" value="Cu-oxidase"/>
    <property type="match status" value="1"/>
</dbReference>
<evidence type="ECO:0000256" key="4">
    <source>
        <dbReference type="ARBA" id="ARBA00023008"/>
    </source>
</evidence>
<dbReference type="CDD" id="cd13884">
    <property type="entry name" value="CuRO_2_tcLCC_insect_like"/>
    <property type="match status" value="1"/>
</dbReference>
<dbReference type="AlphaFoldDB" id="A0AAV2H673"/>
<dbReference type="GO" id="GO:0016491">
    <property type="term" value="F:oxidoreductase activity"/>
    <property type="evidence" value="ECO:0007669"/>
    <property type="project" value="UniProtKB-KW"/>
</dbReference>
<dbReference type="CDD" id="cd13858">
    <property type="entry name" value="CuRO_1_tcLCC2_insect_like"/>
    <property type="match status" value="1"/>
</dbReference>
<feature type="transmembrane region" description="Helical" evidence="5">
    <location>
        <begin position="665"/>
        <end position="687"/>
    </location>
</feature>
<keyword evidence="11" id="KW-1185">Reference proteome</keyword>
<accession>A0AAV2H673</accession>
<dbReference type="GO" id="GO:0006826">
    <property type="term" value="P:iron ion transport"/>
    <property type="evidence" value="ECO:0007669"/>
    <property type="project" value="TreeGrafter"/>
</dbReference>
<dbReference type="InterPro" id="IPR001117">
    <property type="entry name" value="Cu-oxidase_2nd"/>
</dbReference>
<dbReference type="GO" id="GO:0005886">
    <property type="term" value="C:plasma membrane"/>
    <property type="evidence" value="ECO:0007669"/>
    <property type="project" value="TreeGrafter"/>
</dbReference>
<evidence type="ECO:0000256" key="6">
    <source>
        <dbReference type="SAM" id="SignalP"/>
    </source>
</evidence>
<dbReference type="InterPro" id="IPR008972">
    <property type="entry name" value="Cupredoxin"/>
</dbReference>
<keyword evidence="3" id="KW-0560">Oxidoreductase</keyword>
<organism evidence="10 11">
    <name type="scientific">Lymnaea stagnalis</name>
    <name type="common">Great pond snail</name>
    <name type="synonym">Helix stagnalis</name>
    <dbReference type="NCBI Taxonomy" id="6523"/>
    <lineage>
        <taxon>Eukaryota</taxon>
        <taxon>Metazoa</taxon>
        <taxon>Spiralia</taxon>
        <taxon>Lophotrochozoa</taxon>
        <taxon>Mollusca</taxon>
        <taxon>Gastropoda</taxon>
        <taxon>Heterobranchia</taxon>
        <taxon>Euthyneura</taxon>
        <taxon>Panpulmonata</taxon>
        <taxon>Hygrophila</taxon>
        <taxon>Lymnaeoidea</taxon>
        <taxon>Lymnaeidae</taxon>
        <taxon>Lymnaea</taxon>
    </lineage>
</organism>
<evidence type="ECO:0000256" key="2">
    <source>
        <dbReference type="ARBA" id="ARBA00022723"/>
    </source>
</evidence>
<keyword evidence="2" id="KW-0479">Metal-binding</keyword>
<dbReference type="PROSITE" id="PS00079">
    <property type="entry name" value="MULTICOPPER_OXIDASE1"/>
    <property type="match status" value="1"/>
</dbReference>
<feature type="signal peptide" evidence="6">
    <location>
        <begin position="1"/>
        <end position="20"/>
    </location>
</feature>
<dbReference type="CDD" id="cd13905">
    <property type="entry name" value="CuRO_3_tcLLC2_insect_like"/>
    <property type="match status" value="1"/>
</dbReference>
<evidence type="ECO:0000259" key="9">
    <source>
        <dbReference type="Pfam" id="PF07732"/>
    </source>
</evidence>
<dbReference type="Proteomes" id="UP001497497">
    <property type="component" value="Unassembled WGS sequence"/>
</dbReference>
<keyword evidence="6" id="KW-0732">Signal</keyword>
<evidence type="ECO:0000256" key="3">
    <source>
        <dbReference type="ARBA" id="ARBA00023002"/>
    </source>
</evidence>
<comment type="similarity">
    <text evidence="1">Belongs to the multicopper oxidase family.</text>
</comment>
<dbReference type="SUPFAM" id="SSF49503">
    <property type="entry name" value="Cupredoxins"/>
    <property type="match status" value="3"/>
</dbReference>
<keyword evidence="5" id="KW-1133">Transmembrane helix</keyword>
<keyword evidence="4" id="KW-0186">Copper</keyword>
<feature type="chain" id="PRO_5043326541" description="Laccase" evidence="6">
    <location>
        <begin position="21"/>
        <end position="712"/>
    </location>
</feature>
<evidence type="ECO:0000313" key="11">
    <source>
        <dbReference type="Proteomes" id="UP001497497"/>
    </source>
</evidence>